<evidence type="ECO:0000313" key="6">
    <source>
        <dbReference type="Proteomes" id="UP000277424"/>
    </source>
</evidence>
<accession>A0A420WA38</accession>
<dbReference type="GO" id="GO:0006637">
    <property type="term" value="P:acyl-CoA metabolic process"/>
    <property type="evidence" value="ECO:0007669"/>
    <property type="project" value="TreeGrafter"/>
</dbReference>
<comment type="caution">
    <text evidence="5">The sequence shown here is derived from an EMBL/GenBank/DDBJ whole genome shotgun (WGS) entry which is preliminary data.</text>
</comment>
<dbReference type="CDD" id="cd03442">
    <property type="entry name" value="BFIT_BACH"/>
    <property type="match status" value="1"/>
</dbReference>
<dbReference type="GO" id="GO:0009062">
    <property type="term" value="P:fatty acid catabolic process"/>
    <property type="evidence" value="ECO:0007669"/>
    <property type="project" value="TreeGrafter"/>
</dbReference>
<dbReference type="Gene3D" id="3.10.129.10">
    <property type="entry name" value="Hotdog Thioesterase"/>
    <property type="match status" value="1"/>
</dbReference>
<evidence type="ECO:0000256" key="1">
    <source>
        <dbReference type="ARBA" id="ARBA00010458"/>
    </source>
</evidence>
<dbReference type="EMBL" id="RBIG01000005">
    <property type="protein sequence ID" value="RKQ67871.1"/>
    <property type="molecule type" value="Genomic_DNA"/>
</dbReference>
<evidence type="ECO:0000313" key="5">
    <source>
        <dbReference type="EMBL" id="RKQ67871.1"/>
    </source>
</evidence>
<dbReference type="RefSeq" id="WP_008945081.1">
    <property type="nucleotide sequence ID" value="NZ_RBIG01000005.1"/>
</dbReference>
<organism evidence="5 6">
    <name type="scientific">Oceanibaculum indicum</name>
    <dbReference type="NCBI Taxonomy" id="526216"/>
    <lineage>
        <taxon>Bacteria</taxon>
        <taxon>Pseudomonadati</taxon>
        <taxon>Pseudomonadota</taxon>
        <taxon>Alphaproteobacteria</taxon>
        <taxon>Rhodospirillales</taxon>
        <taxon>Oceanibaculaceae</taxon>
        <taxon>Oceanibaculum</taxon>
    </lineage>
</organism>
<dbReference type="AlphaFoldDB" id="A0A420WA38"/>
<evidence type="ECO:0000259" key="4">
    <source>
        <dbReference type="PROSITE" id="PS51770"/>
    </source>
</evidence>
<keyword evidence="2 3" id="KW-0378">Hydrolase</keyword>
<dbReference type="PANTHER" id="PTHR11049">
    <property type="entry name" value="ACYL COENZYME A THIOESTER HYDROLASE"/>
    <property type="match status" value="1"/>
</dbReference>
<proteinExistence type="inferred from homology"/>
<dbReference type="PROSITE" id="PS51770">
    <property type="entry name" value="HOTDOG_ACOT"/>
    <property type="match status" value="1"/>
</dbReference>
<dbReference type="InterPro" id="IPR006683">
    <property type="entry name" value="Thioestr_dom"/>
</dbReference>
<dbReference type="OrthoDB" id="9801856at2"/>
<dbReference type="Pfam" id="PF03061">
    <property type="entry name" value="4HBT"/>
    <property type="match status" value="1"/>
</dbReference>
<gene>
    <name evidence="5" type="ORF">BCL74_3532</name>
</gene>
<dbReference type="InterPro" id="IPR029069">
    <property type="entry name" value="HotDog_dom_sf"/>
</dbReference>
<reference evidence="5 6" key="1">
    <citation type="submission" date="2018-10" db="EMBL/GenBank/DDBJ databases">
        <title>Comparative analysis of microorganisms from saline springs in Andes Mountain Range, Colombia.</title>
        <authorList>
            <person name="Rubin E."/>
        </authorList>
    </citation>
    <scope>NUCLEOTIDE SEQUENCE [LARGE SCALE GENOMIC DNA]</scope>
    <source>
        <strain evidence="5 6">USBA 36</strain>
    </source>
</reference>
<dbReference type="GO" id="GO:0005829">
    <property type="term" value="C:cytosol"/>
    <property type="evidence" value="ECO:0007669"/>
    <property type="project" value="TreeGrafter"/>
</dbReference>
<comment type="similarity">
    <text evidence="1">Belongs to the acyl coenzyme A hydrolase family.</text>
</comment>
<evidence type="ECO:0000256" key="2">
    <source>
        <dbReference type="ARBA" id="ARBA00022801"/>
    </source>
</evidence>
<dbReference type="PANTHER" id="PTHR11049:SF24">
    <property type="entry name" value="CYTOSOLIC ACYL COENZYME A THIOESTER HYDROLASE"/>
    <property type="match status" value="1"/>
</dbReference>
<protein>
    <submittedName>
        <fullName evidence="5">Acyl-CoA hydrolase</fullName>
    </submittedName>
</protein>
<dbReference type="InterPro" id="IPR040170">
    <property type="entry name" value="Cytosol_ACT"/>
</dbReference>
<evidence type="ECO:0000256" key="3">
    <source>
        <dbReference type="PROSITE-ProRule" id="PRU01106"/>
    </source>
</evidence>
<dbReference type="InterPro" id="IPR033120">
    <property type="entry name" value="HOTDOG_ACOT"/>
</dbReference>
<dbReference type="GO" id="GO:0052816">
    <property type="term" value="F:long-chain fatty acyl-CoA hydrolase activity"/>
    <property type="evidence" value="ECO:0007669"/>
    <property type="project" value="TreeGrafter"/>
</dbReference>
<feature type="domain" description="HotDog ACOT-type" evidence="4">
    <location>
        <begin position="4"/>
        <end position="116"/>
    </location>
</feature>
<dbReference type="Proteomes" id="UP000277424">
    <property type="component" value="Unassembled WGS sequence"/>
</dbReference>
<name>A0A420WA38_9PROT</name>
<sequence>MQSAPDETRFAEMVFPELANHYGTLYGGNALSLMGKAAYIAASRAARCDIVMASSDKIAFHRPARVGQLIELIARVTRRGRTSMTVSVEVHAETLATGERTMTMSGTFEMVAVDKEGRPTAIPTNDPDKTTTTP</sequence>
<dbReference type="SUPFAM" id="SSF54637">
    <property type="entry name" value="Thioesterase/thiol ester dehydrase-isomerase"/>
    <property type="match status" value="1"/>
</dbReference>